<feature type="domain" description="HTH myb-type" evidence="7">
    <location>
        <begin position="210"/>
        <end position="269"/>
    </location>
</feature>
<reference evidence="8" key="2">
    <citation type="submission" date="2015-04" db="UniProtKB">
        <authorList>
            <consortium name="EnsemblPlants"/>
        </authorList>
    </citation>
    <scope>IDENTIFICATION</scope>
</reference>
<dbReference type="AlphaFoldDB" id="A0A0D9Y5V8"/>
<dbReference type="STRING" id="40148.A0A0D9Y5V8"/>
<reference evidence="8" key="3">
    <citation type="submission" date="2018-05" db="EMBL/GenBank/DDBJ databases">
        <title>OgluRS3 (Oryza glumaepatula Reference Sequence Version 3).</title>
        <authorList>
            <person name="Zhang J."/>
            <person name="Kudrna D."/>
            <person name="Lee S."/>
            <person name="Talag J."/>
            <person name="Welchert J."/>
            <person name="Wing R.A."/>
        </authorList>
    </citation>
    <scope>NUCLEOTIDE SEQUENCE [LARGE SCALE GENOMIC DNA]</scope>
</reference>
<dbReference type="FunFam" id="1.10.10.60:FF:000007">
    <property type="entry name" value="Two-component response regulator"/>
    <property type="match status" value="1"/>
</dbReference>
<dbReference type="GO" id="GO:0005634">
    <property type="term" value="C:nucleus"/>
    <property type="evidence" value="ECO:0007669"/>
    <property type="project" value="UniProtKB-SubCell"/>
</dbReference>
<dbReference type="GO" id="GO:0000976">
    <property type="term" value="F:transcription cis-regulatory region binding"/>
    <property type="evidence" value="ECO:0007669"/>
    <property type="project" value="TreeGrafter"/>
</dbReference>
<evidence type="ECO:0000259" key="7">
    <source>
        <dbReference type="PROSITE" id="PS51294"/>
    </source>
</evidence>
<name>A0A0D9Y5V8_9ORYZ</name>
<dbReference type="eggNOG" id="ENOG502S88Y">
    <property type="taxonomic scope" value="Eukaryota"/>
</dbReference>
<comment type="subcellular location">
    <subcellularLocation>
        <location evidence="1">Nucleus</location>
    </subcellularLocation>
</comment>
<evidence type="ECO:0000256" key="1">
    <source>
        <dbReference type="ARBA" id="ARBA00004123"/>
    </source>
</evidence>
<organism evidence="8">
    <name type="scientific">Oryza glumipatula</name>
    <dbReference type="NCBI Taxonomy" id="40148"/>
    <lineage>
        <taxon>Eukaryota</taxon>
        <taxon>Viridiplantae</taxon>
        <taxon>Streptophyta</taxon>
        <taxon>Embryophyta</taxon>
        <taxon>Tracheophyta</taxon>
        <taxon>Spermatophyta</taxon>
        <taxon>Magnoliopsida</taxon>
        <taxon>Liliopsida</taxon>
        <taxon>Poales</taxon>
        <taxon>Poaceae</taxon>
        <taxon>BOP clade</taxon>
        <taxon>Oryzoideae</taxon>
        <taxon>Oryzeae</taxon>
        <taxon>Oryzinae</taxon>
        <taxon>Oryza</taxon>
    </lineage>
</organism>
<dbReference type="PANTHER" id="PTHR31312:SF1">
    <property type="entry name" value="TRANSCRIPTION ACTIVATOR GLK1"/>
    <property type="match status" value="1"/>
</dbReference>
<dbReference type="Proteomes" id="UP000026961">
    <property type="component" value="Chromosome 1"/>
</dbReference>
<keyword evidence="5" id="KW-0539">Nucleus</keyword>
<feature type="region of interest" description="Disordered" evidence="6">
    <location>
        <begin position="86"/>
        <end position="216"/>
    </location>
</feature>
<dbReference type="HOGENOM" id="CLU_050767_0_0_1"/>
<dbReference type="NCBIfam" id="TIGR01557">
    <property type="entry name" value="myb_SHAQKYF"/>
    <property type="match status" value="1"/>
</dbReference>
<dbReference type="GO" id="GO:0003700">
    <property type="term" value="F:DNA-binding transcription factor activity"/>
    <property type="evidence" value="ECO:0007669"/>
    <property type="project" value="InterPro"/>
</dbReference>
<dbReference type="InterPro" id="IPR044825">
    <property type="entry name" value="GLK1/2-like"/>
</dbReference>
<evidence type="ECO:0000256" key="3">
    <source>
        <dbReference type="ARBA" id="ARBA00023125"/>
    </source>
</evidence>
<dbReference type="InterPro" id="IPR006447">
    <property type="entry name" value="Myb_dom_plants"/>
</dbReference>
<dbReference type="InterPro" id="IPR001005">
    <property type="entry name" value="SANT/Myb"/>
</dbReference>
<keyword evidence="9" id="KW-1185">Reference proteome</keyword>
<evidence type="ECO:0000256" key="6">
    <source>
        <dbReference type="SAM" id="MobiDB-lite"/>
    </source>
</evidence>
<dbReference type="EnsemblPlants" id="OGLUM01G10130.1">
    <property type="protein sequence ID" value="OGLUM01G10130.1"/>
    <property type="gene ID" value="OGLUM01G10130"/>
</dbReference>
<feature type="compositionally biased region" description="Low complexity" evidence="6">
    <location>
        <begin position="99"/>
        <end position="111"/>
    </location>
</feature>
<dbReference type="PROSITE" id="PS51294">
    <property type="entry name" value="HTH_MYB"/>
    <property type="match status" value="1"/>
</dbReference>
<reference evidence="8" key="1">
    <citation type="submission" date="2013-08" db="EMBL/GenBank/DDBJ databases">
        <title>Oryza genome evolution.</title>
        <authorList>
            <person name="Wing R.A."/>
            <person name="Panaud O."/>
            <person name="Oliveira A.C."/>
        </authorList>
    </citation>
    <scope>NUCLEOTIDE SEQUENCE</scope>
</reference>
<evidence type="ECO:0000313" key="9">
    <source>
        <dbReference type="Proteomes" id="UP000026961"/>
    </source>
</evidence>
<protein>
    <recommendedName>
        <fullName evidence="7">HTH myb-type domain-containing protein</fullName>
    </recommendedName>
</protein>
<keyword evidence="2" id="KW-0805">Transcription regulation</keyword>
<proteinExistence type="predicted"/>
<dbReference type="SUPFAM" id="SSF46689">
    <property type="entry name" value="Homeodomain-like"/>
    <property type="match status" value="1"/>
</dbReference>
<feature type="compositionally biased region" description="Basic and acidic residues" evidence="6">
    <location>
        <begin position="142"/>
        <end position="159"/>
    </location>
</feature>
<dbReference type="GO" id="GO:0045893">
    <property type="term" value="P:positive regulation of DNA-templated transcription"/>
    <property type="evidence" value="ECO:0007669"/>
    <property type="project" value="InterPro"/>
</dbReference>
<keyword evidence="4" id="KW-0804">Transcription</keyword>
<evidence type="ECO:0000256" key="4">
    <source>
        <dbReference type="ARBA" id="ARBA00023163"/>
    </source>
</evidence>
<dbReference type="InterPro" id="IPR017930">
    <property type="entry name" value="Myb_dom"/>
</dbReference>
<dbReference type="Gramene" id="OGLUM01G10130.1">
    <property type="protein sequence ID" value="OGLUM01G10130.1"/>
    <property type="gene ID" value="OGLUM01G10130"/>
</dbReference>
<evidence type="ECO:0000313" key="8">
    <source>
        <dbReference type="EnsemblPlants" id="OGLUM01G10130.1"/>
    </source>
</evidence>
<keyword evidence="3" id="KW-0238">DNA-binding</keyword>
<evidence type="ECO:0000256" key="2">
    <source>
        <dbReference type="ARBA" id="ARBA00023015"/>
    </source>
</evidence>
<dbReference type="Pfam" id="PF00249">
    <property type="entry name" value="Myb_DNA-binding"/>
    <property type="match status" value="1"/>
</dbReference>
<dbReference type="InterPro" id="IPR009057">
    <property type="entry name" value="Homeodomain-like_sf"/>
</dbReference>
<dbReference type="PANTHER" id="PTHR31312">
    <property type="entry name" value="TRANSCRIPTION ACTIVATOR GLK1"/>
    <property type="match status" value="1"/>
</dbReference>
<evidence type="ECO:0000256" key="5">
    <source>
        <dbReference type="ARBA" id="ARBA00023242"/>
    </source>
</evidence>
<sequence>MLEVSTLRSPKADQRAGVGGHHVVGFVPAPPSPADVADEVDAFIVDDSCLLEYIDFSCCDVPFFHADDGDILPDLEVDPTELLAEFASSPDDKPPPTTSAPGPGEPAAAAGAKEDVKEDGAAAAAAAADYDGSPPPPRGKKKKDDEERSSSLPEEKDAKNGGGDEVLSAVTTEDSSAGAAKSCSPSAEGHSKRKPSSSSSSAAAGKNSHGKRKVKVDWTPELHRRFVQAVEQLGIDKAVPSRILELMGIECLTRHNIASHLQKYRSHRKHLMAREAEAASWTQKRQMYTAAAAAATVAAGGGPRKDAAAATAAVAPWVMPTIGFPPPHAAAMVPPPPHPPPFCRPPLHVWGHPTAGVEPTTAAAPPPPSPHAQPPLLPVWPRHLAPPPPPLPAAWAHGHQPAPVDPAAYWQQQYNAARKWGPQAVTPGTPCMPPPLPPAAMLQRFPVPPVPGMVPHPMYRPIPPPSPPQGNKLAALQLQLDAHPSKESIDAAIGDVLVKPWLPLPLGLKPPSLDSVMSELHKQGIPKVPPAASGAAG</sequence>
<dbReference type="Gene3D" id="1.10.10.60">
    <property type="entry name" value="Homeodomain-like"/>
    <property type="match status" value="1"/>
</dbReference>
<accession>A0A0D9Y5V8</accession>